<dbReference type="EMBL" id="JADOER010000016">
    <property type="protein sequence ID" value="MBT9313732.1"/>
    <property type="molecule type" value="Genomic_DNA"/>
</dbReference>
<dbReference type="Pfam" id="PF01612">
    <property type="entry name" value="DNA_pol_A_exo1"/>
    <property type="match status" value="1"/>
</dbReference>
<dbReference type="CDD" id="cd09898">
    <property type="entry name" value="H3TH_53EXO"/>
    <property type="match status" value="1"/>
</dbReference>
<evidence type="ECO:0000256" key="3">
    <source>
        <dbReference type="ARBA" id="ARBA00020311"/>
    </source>
</evidence>
<feature type="domain" description="3'-5' exonuclease" evidence="17">
    <location>
        <begin position="346"/>
        <end position="530"/>
    </location>
</feature>
<keyword evidence="9 16" id="KW-0378">Hydrolase</keyword>
<keyword evidence="10 16" id="KW-0269">Exonuclease</keyword>
<evidence type="ECO:0000256" key="2">
    <source>
        <dbReference type="ARBA" id="ARBA00012417"/>
    </source>
</evidence>
<dbReference type="Gene3D" id="1.10.150.20">
    <property type="entry name" value="5' to 3' exonuclease, C-terminal subdomain"/>
    <property type="match status" value="2"/>
</dbReference>
<keyword evidence="5 16" id="KW-0548">Nucleotidyltransferase</keyword>
<evidence type="ECO:0000256" key="5">
    <source>
        <dbReference type="ARBA" id="ARBA00022695"/>
    </source>
</evidence>
<dbReference type="CDD" id="cd09859">
    <property type="entry name" value="PIN_53EXO"/>
    <property type="match status" value="1"/>
</dbReference>
<dbReference type="EC" id="2.7.7.7" evidence="2 15"/>
<keyword evidence="21" id="KW-1185">Reference proteome</keyword>
<comment type="caution">
    <text evidence="20">The sequence shown here is derived from an EMBL/GenBank/DDBJ whole genome shotgun (WGS) entry which is preliminary data.</text>
</comment>
<feature type="domain" description="5'-3' exonuclease" evidence="18">
    <location>
        <begin position="4"/>
        <end position="275"/>
    </location>
</feature>
<gene>
    <name evidence="16 20" type="primary">polA</name>
    <name evidence="20" type="ORF">IXB28_16095</name>
</gene>
<keyword evidence="4 16" id="KW-0808">Transferase</keyword>
<dbReference type="SUPFAM" id="SSF56672">
    <property type="entry name" value="DNA/RNA polymerases"/>
    <property type="match status" value="1"/>
</dbReference>
<comment type="function">
    <text evidence="16">In addition to polymerase activity, this DNA polymerase exhibits 3'-5' and 5'-3' exonuclease activity.</text>
</comment>
<dbReference type="Pfam" id="PF00476">
    <property type="entry name" value="DNA_pol_A"/>
    <property type="match status" value="1"/>
</dbReference>
<evidence type="ECO:0000313" key="20">
    <source>
        <dbReference type="EMBL" id="MBT9313732.1"/>
    </source>
</evidence>
<evidence type="ECO:0000256" key="12">
    <source>
        <dbReference type="ARBA" id="ARBA00023125"/>
    </source>
</evidence>
<evidence type="ECO:0000259" key="19">
    <source>
        <dbReference type="SMART" id="SM00482"/>
    </source>
</evidence>
<evidence type="ECO:0000256" key="1">
    <source>
        <dbReference type="ARBA" id="ARBA00007705"/>
    </source>
</evidence>
<dbReference type="CDD" id="cd06139">
    <property type="entry name" value="DNA_polA_I_Ecoli_like_exo"/>
    <property type="match status" value="1"/>
</dbReference>
<keyword evidence="12 16" id="KW-0238">DNA-binding</keyword>
<dbReference type="Gene3D" id="3.30.70.370">
    <property type="match status" value="1"/>
</dbReference>
<dbReference type="PANTHER" id="PTHR10133:SF27">
    <property type="entry name" value="DNA POLYMERASE NU"/>
    <property type="match status" value="1"/>
</dbReference>
<evidence type="ECO:0000256" key="4">
    <source>
        <dbReference type="ARBA" id="ARBA00022679"/>
    </source>
</evidence>
<evidence type="ECO:0000256" key="9">
    <source>
        <dbReference type="ARBA" id="ARBA00022801"/>
    </source>
</evidence>
<dbReference type="Proteomes" id="UP001196661">
    <property type="component" value="Unassembled WGS sequence"/>
</dbReference>
<dbReference type="Gene3D" id="3.40.50.1010">
    <property type="entry name" value="5'-nuclease"/>
    <property type="match status" value="1"/>
</dbReference>
<proteinExistence type="inferred from homology"/>
<dbReference type="InterPro" id="IPR001098">
    <property type="entry name" value="DNA-dir_DNA_pol_A_palm_dom"/>
</dbReference>
<evidence type="ECO:0000256" key="13">
    <source>
        <dbReference type="ARBA" id="ARBA00023204"/>
    </source>
</evidence>
<keyword evidence="8 16" id="KW-0227">DNA damage</keyword>
<reference evidence="20 21" key="1">
    <citation type="journal article" date="2021" name="Mar. Drugs">
        <title>Genome Reduction and Secondary Metabolism of the Marine Sponge-Associated Cyanobacterium Leptothoe.</title>
        <authorList>
            <person name="Konstantinou D."/>
            <person name="Popin R.V."/>
            <person name="Fewer D.P."/>
            <person name="Sivonen K."/>
            <person name="Gkelis S."/>
        </authorList>
    </citation>
    <scope>NUCLEOTIDE SEQUENCE [LARGE SCALE GENOMIC DNA]</scope>
    <source>
        <strain evidence="20 21">TAU-MAC 1615</strain>
    </source>
</reference>
<dbReference type="GO" id="GO:0003887">
    <property type="term" value="F:DNA-directed DNA polymerase activity"/>
    <property type="evidence" value="ECO:0007669"/>
    <property type="project" value="UniProtKB-EC"/>
</dbReference>
<name>A0ABS5Y7C7_9CYAN</name>
<dbReference type="InterPro" id="IPR002298">
    <property type="entry name" value="DNA_polymerase_A"/>
</dbReference>
<organism evidence="20 21">
    <name type="scientific">Leptothoe kymatousa TAU-MAC 1615</name>
    <dbReference type="NCBI Taxonomy" id="2364775"/>
    <lineage>
        <taxon>Bacteria</taxon>
        <taxon>Bacillati</taxon>
        <taxon>Cyanobacteriota</taxon>
        <taxon>Cyanophyceae</taxon>
        <taxon>Nodosilineales</taxon>
        <taxon>Cymatolegaceae</taxon>
        <taxon>Leptothoe</taxon>
        <taxon>Leptothoe kymatousa</taxon>
    </lineage>
</organism>
<protein>
    <recommendedName>
        <fullName evidence="3 15">DNA polymerase I</fullName>
        <ecNumber evidence="2 15">2.7.7.7</ecNumber>
    </recommendedName>
</protein>
<dbReference type="InterPro" id="IPR012337">
    <property type="entry name" value="RNaseH-like_sf"/>
</dbReference>
<dbReference type="SMART" id="SM00475">
    <property type="entry name" value="53EXOc"/>
    <property type="match status" value="1"/>
</dbReference>
<evidence type="ECO:0000256" key="7">
    <source>
        <dbReference type="ARBA" id="ARBA00022722"/>
    </source>
</evidence>
<accession>A0ABS5Y7C7</accession>
<dbReference type="Gene3D" id="3.30.420.10">
    <property type="entry name" value="Ribonuclease H-like superfamily/Ribonuclease H"/>
    <property type="match status" value="1"/>
</dbReference>
<evidence type="ECO:0000313" key="21">
    <source>
        <dbReference type="Proteomes" id="UP001196661"/>
    </source>
</evidence>
<sequence>MSSDRPTLLIIDGHSLAFRSYYAHAKSRDGGLRTSKGIPTSVCFGFLKSMSDMMVVEKPDYAAVAFDLAQPTFRHEAAESYKEGRPEAPEDFLEDVENLKHLLAGFQLPILTAPGFEADDVIGTLATKAEKEGYAVRILSGDQDLFQLIDSNEHIKVLHLGSTFGRTNGLAKEYGIKEVEEKLGIKPNQVIDYKALCGDTSDNIPGVRGIGKKTAVKLLMEHQSLDGVYAAVSEMKGAVKKKLETGKEDAEKSKYLATIVRDIDLDVELADCKLEGFDEGTVVPLLKNLEFQHFINRLKKLQEAFGGDATASSSRAATAIDDEETSFFSADETDAASDVEDANIQPLVVTTVSQLQELIATLESQGETPVAWDTETTAIDPLDADLVGIGCCWGEGPSELAYIPVGHDQGEQLPLADVLVALKPILESADYPKALQNAKYDRAVLRRQGIQLVGVVFDTMLASYLINPENSHNLTDLSLRHLNLAAQSFSDLVPKGKTIANIAIDQVALYCGGDVHATYRLVPILQAELRQVDAIATLFRDVEIPLEPVLEDMEATGIRINEAYLKEFSEQLEADLYELQIKAYDYAGEEFNLSSPKQLSVLLFETLGLDKKKTRKTKTGYSTNAATLEKLQGDHPVVDCIVSHRTLSKLKSTYVDALPRLVRADTRRVHTDFNQAVTATGRLSSSNPNLQNIPVRTAFSRQIRQAFLPQEGWLLAAADYSQIELRILTHLSGESVLIDAYRNGDDVHSLTAQLLLDKEDISTEERRMGKIINFGVIYGMGAVRFAREMGVSRTEAKSFIDKFNERYARVFDYLQQMQREAIAQGYVETILGRRRYFNFSSNSLTPLKGKSPDEIDLSHLRPGGYDAGLLRAAANAPIQGSSADIIKIAMIQLHETLKEYEARLLLQVHDELIFEIPPGEWPALEAKIATTMESVVKLSVPLKVEINAGNNWMEAK</sequence>
<dbReference type="Gene3D" id="1.20.1060.10">
    <property type="entry name" value="Taq DNA Polymerase, Chain T, domain 4"/>
    <property type="match status" value="1"/>
</dbReference>
<keyword evidence="7" id="KW-0540">Nuclease</keyword>
<dbReference type="SUPFAM" id="SSF47807">
    <property type="entry name" value="5' to 3' exonuclease, C-terminal subdomain"/>
    <property type="match status" value="1"/>
</dbReference>
<dbReference type="InterPro" id="IPR043502">
    <property type="entry name" value="DNA/RNA_pol_sf"/>
</dbReference>
<keyword evidence="6 16" id="KW-0235">DNA replication</keyword>
<dbReference type="Pfam" id="PF01367">
    <property type="entry name" value="5_3_exonuc"/>
    <property type="match status" value="1"/>
</dbReference>
<evidence type="ECO:0000256" key="16">
    <source>
        <dbReference type="RuleBase" id="RU004460"/>
    </source>
</evidence>
<dbReference type="InterPro" id="IPR029060">
    <property type="entry name" value="PIN-like_dom_sf"/>
</dbReference>
<dbReference type="RefSeq" id="WP_215619618.1">
    <property type="nucleotide sequence ID" value="NZ_JADOER010000016.1"/>
</dbReference>
<keyword evidence="11 16" id="KW-0239">DNA-directed DNA polymerase</keyword>
<dbReference type="PRINTS" id="PR00868">
    <property type="entry name" value="DNAPOLI"/>
</dbReference>
<dbReference type="InterPro" id="IPR036397">
    <property type="entry name" value="RNaseH_sf"/>
</dbReference>
<evidence type="ECO:0000256" key="11">
    <source>
        <dbReference type="ARBA" id="ARBA00022932"/>
    </source>
</evidence>
<dbReference type="SMART" id="SM00482">
    <property type="entry name" value="POLAc"/>
    <property type="match status" value="1"/>
</dbReference>
<dbReference type="PANTHER" id="PTHR10133">
    <property type="entry name" value="DNA POLYMERASE I"/>
    <property type="match status" value="1"/>
</dbReference>
<evidence type="ECO:0000256" key="15">
    <source>
        <dbReference type="NCBIfam" id="TIGR00593"/>
    </source>
</evidence>
<evidence type="ECO:0000256" key="14">
    <source>
        <dbReference type="ARBA" id="ARBA00049244"/>
    </source>
</evidence>
<comment type="catalytic activity">
    <reaction evidence="14 16">
        <text>DNA(n) + a 2'-deoxyribonucleoside 5'-triphosphate = DNA(n+1) + diphosphate</text>
        <dbReference type="Rhea" id="RHEA:22508"/>
        <dbReference type="Rhea" id="RHEA-COMP:17339"/>
        <dbReference type="Rhea" id="RHEA-COMP:17340"/>
        <dbReference type="ChEBI" id="CHEBI:33019"/>
        <dbReference type="ChEBI" id="CHEBI:61560"/>
        <dbReference type="ChEBI" id="CHEBI:173112"/>
        <dbReference type="EC" id="2.7.7.7"/>
    </reaction>
</comment>
<dbReference type="InterPro" id="IPR018320">
    <property type="entry name" value="DNA_polymerase_1"/>
</dbReference>
<dbReference type="InterPro" id="IPR002562">
    <property type="entry name" value="3'-5'_exonuclease_dom"/>
</dbReference>
<dbReference type="SUPFAM" id="SSF88723">
    <property type="entry name" value="PIN domain-like"/>
    <property type="match status" value="1"/>
</dbReference>
<dbReference type="SMART" id="SM00474">
    <property type="entry name" value="35EXOc"/>
    <property type="match status" value="1"/>
</dbReference>
<evidence type="ECO:0000259" key="17">
    <source>
        <dbReference type="SMART" id="SM00474"/>
    </source>
</evidence>
<dbReference type="CDD" id="cd08637">
    <property type="entry name" value="DNA_pol_A_pol_I_C"/>
    <property type="match status" value="1"/>
</dbReference>
<dbReference type="InterPro" id="IPR008918">
    <property type="entry name" value="HhH2"/>
</dbReference>
<dbReference type="InterPro" id="IPR020046">
    <property type="entry name" value="5-3_exonucl_a-hlix_arch_N"/>
</dbReference>
<feature type="domain" description="DNA-directed DNA polymerase family A palm" evidence="19">
    <location>
        <begin position="700"/>
        <end position="920"/>
    </location>
</feature>
<dbReference type="NCBIfam" id="TIGR00593">
    <property type="entry name" value="pola"/>
    <property type="match status" value="1"/>
</dbReference>
<dbReference type="InterPro" id="IPR036279">
    <property type="entry name" value="5-3_exonuclease_C_sf"/>
</dbReference>
<evidence type="ECO:0000256" key="8">
    <source>
        <dbReference type="ARBA" id="ARBA00022763"/>
    </source>
</evidence>
<comment type="similarity">
    <text evidence="1 16">Belongs to the DNA polymerase type-A family.</text>
</comment>
<evidence type="ECO:0000256" key="6">
    <source>
        <dbReference type="ARBA" id="ARBA00022705"/>
    </source>
</evidence>
<keyword evidence="13 16" id="KW-0234">DNA repair</keyword>
<evidence type="ECO:0000259" key="18">
    <source>
        <dbReference type="SMART" id="SM00475"/>
    </source>
</evidence>
<evidence type="ECO:0000256" key="10">
    <source>
        <dbReference type="ARBA" id="ARBA00022839"/>
    </source>
</evidence>
<dbReference type="InterPro" id="IPR020045">
    <property type="entry name" value="DNA_polI_H3TH"/>
</dbReference>
<dbReference type="InterPro" id="IPR002421">
    <property type="entry name" value="5-3_exonuclease"/>
</dbReference>
<dbReference type="SMART" id="SM00279">
    <property type="entry name" value="HhH2"/>
    <property type="match status" value="1"/>
</dbReference>
<dbReference type="Pfam" id="PF02739">
    <property type="entry name" value="5_3_exonuc_N"/>
    <property type="match status" value="1"/>
</dbReference>
<dbReference type="NCBIfam" id="NF004397">
    <property type="entry name" value="PRK05755.1"/>
    <property type="match status" value="1"/>
</dbReference>
<dbReference type="SUPFAM" id="SSF53098">
    <property type="entry name" value="Ribonuclease H-like"/>
    <property type="match status" value="1"/>
</dbReference>